<feature type="domain" description="Carboxylesterase type B" evidence="5">
    <location>
        <begin position="19"/>
        <end position="540"/>
    </location>
</feature>
<dbReference type="InterPro" id="IPR002018">
    <property type="entry name" value="CarbesteraseB"/>
</dbReference>
<sequence>MTPTTSTTVPETPPAEAPTVRTTAQGKVEGIEDSARSGTWSWKGLPFARPPVGALRWRAPAEPEAWAGIRPAKQFGNPCLQNGRLYGPGANNTYDATIASTLNTPVGSEDCLTLNIWRPASSDEKLPVLLFIHGGSNISGYTADPVYDGANLAKKANAVIVTANYRLGVLGFLNLPQLHVGGTEGDDSGNFALLDNLAALRYVQKNIAGFGGDAANVTVMGQSAGAINLLALMASPMAKGLFHKAMPLSGGISLATNLPPGSLPTLNPASAYLAQGNGLLLNLLVADGKAADLAAATTYAAGMSPADVADYLRAKDARTILGIVLAKGLTGSGPIPDGTFLPTDPIAAMAAGQYLKVPTLVGVTRDEGKLFTPFLPLVGGPKPGLKIDDATRFTMMQNFNPDAATTLTSADIIDPAYLPVTTPVTGYDAMTARITNAFMVPSRDNLLNTLKTQQSNLWHYQFDWAQLPPPWNEVYGAAHAFDLGFVFGNFGPSLFSNASFSAANRPGREALSNAMMGSIAAFMRSGDPNSAALGTTWAPWPSRLLLDATPGAASISTQ</sequence>
<feature type="compositionally biased region" description="Low complexity" evidence="4">
    <location>
        <begin position="1"/>
        <end position="10"/>
    </location>
</feature>
<evidence type="ECO:0000256" key="1">
    <source>
        <dbReference type="ARBA" id="ARBA00005964"/>
    </source>
</evidence>
<evidence type="ECO:0000256" key="4">
    <source>
        <dbReference type="SAM" id="MobiDB-lite"/>
    </source>
</evidence>
<dbReference type="InterPro" id="IPR029058">
    <property type="entry name" value="AB_hydrolase_fold"/>
</dbReference>
<dbReference type="EMBL" id="JAUKVY010000017">
    <property type="protein sequence ID" value="MDO1535068.1"/>
    <property type="molecule type" value="Genomic_DNA"/>
</dbReference>
<name>A0ABT8S9B7_9BURK</name>
<dbReference type="PROSITE" id="PS00122">
    <property type="entry name" value="CARBOXYLESTERASE_B_1"/>
    <property type="match status" value="1"/>
</dbReference>
<protein>
    <recommendedName>
        <fullName evidence="3">Carboxylic ester hydrolase</fullName>
        <ecNumber evidence="3">3.1.1.-</ecNumber>
    </recommendedName>
</protein>
<dbReference type="InterPro" id="IPR019826">
    <property type="entry name" value="Carboxylesterase_B_AS"/>
</dbReference>
<dbReference type="EC" id="3.1.1.-" evidence="3"/>
<accession>A0ABT8S9B7</accession>
<dbReference type="Gene3D" id="3.40.50.1820">
    <property type="entry name" value="alpha/beta hydrolase"/>
    <property type="match status" value="1"/>
</dbReference>
<proteinExistence type="inferred from homology"/>
<comment type="caution">
    <text evidence="6">The sequence shown here is derived from an EMBL/GenBank/DDBJ whole genome shotgun (WGS) entry which is preliminary data.</text>
</comment>
<evidence type="ECO:0000313" key="6">
    <source>
        <dbReference type="EMBL" id="MDO1535068.1"/>
    </source>
</evidence>
<evidence type="ECO:0000313" key="7">
    <source>
        <dbReference type="Proteomes" id="UP001169027"/>
    </source>
</evidence>
<dbReference type="PANTHER" id="PTHR43918:SF4">
    <property type="entry name" value="CARBOXYLIC ESTER HYDROLASE"/>
    <property type="match status" value="1"/>
</dbReference>
<dbReference type="PANTHER" id="PTHR43918">
    <property type="entry name" value="ACETYLCHOLINESTERASE"/>
    <property type="match status" value="1"/>
</dbReference>
<dbReference type="PROSITE" id="PS00941">
    <property type="entry name" value="CARBOXYLESTERASE_B_2"/>
    <property type="match status" value="1"/>
</dbReference>
<evidence type="ECO:0000259" key="5">
    <source>
        <dbReference type="Pfam" id="PF00135"/>
    </source>
</evidence>
<reference evidence="6" key="1">
    <citation type="submission" date="2023-06" db="EMBL/GenBank/DDBJ databases">
        <authorList>
            <person name="Jiang Y."/>
            <person name="Liu Q."/>
        </authorList>
    </citation>
    <scope>NUCLEOTIDE SEQUENCE</scope>
    <source>
        <strain evidence="6">CGMCC 1.12090</strain>
    </source>
</reference>
<dbReference type="SUPFAM" id="SSF53474">
    <property type="entry name" value="alpha/beta-Hydrolases"/>
    <property type="match status" value="1"/>
</dbReference>
<evidence type="ECO:0000256" key="3">
    <source>
        <dbReference type="RuleBase" id="RU361235"/>
    </source>
</evidence>
<gene>
    <name evidence="6" type="ORF">Q2T77_22490</name>
</gene>
<dbReference type="InterPro" id="IPR050654">
    <property type="entry name" value="AChE-related_enzymes"/>
</dbReference>
<feature type="region of interest" description="Disordered" evidence="4">
    <location>
        <begin position="1"/>
        <end position="35"/>
    </location>
</feature>
<organism evidence="6 7">
    <name type="scientific">Variovorax ginsengisoli</name>
    <dbReference type="NCBI Taxonomy" id="363844"/>
    <lineage>
        <taxon>Bacteria</taxon>
        <taxon>Pseudomonadati</taxon>
        <taxon>Pseudomonadota</taxon>
        <taxon>Betaproteobacteria</taxon>
        <taxon>Burkholderiales</taxon>
        <taxon>Comamonadaceae</taxon>
        <taxon>Variovorax</taxon>
    </lineage>
</organism>
<keyword evidence="7" id="KW-1185">Reference proteome</keyword>
<dbReference type="Pfam" id="PF00135">
    <property type="entry name" value="COesterase"/>
    <property type="match status" value="1"/>
</dbReference>
<dbReference type="Proteomes" id="UP001169027">
    <property type="component" value="Unassembled WGS sequence"/>
</dbReference>
<evidence type="ECO:0000256" key="2">
    <source>
        <dbReference type="ARBA" id="ARBA00022801"/>
    </source>
</evidence>
<keyword evidence="2 3" id="KW-0378">Hydrolase</keyword>
<comment type="similarity">
    <text evidence="1 3">Belongs to the type-B carboxylesterase/lipase family.</text>
</comment>
<dbReference type="InterPro" id="IPR019819">
    <property type="entry name" value="Carboxylesterase_B_CS"/>
</dbReference>